<dbReference type="GO" id="GO:0046503">
    <property type="term" value="P:glycerolipid catabolic process"/>
    <property type="evidence" value="ECO:0007669"/>
    <property type="project" value="TreeGrafter"/>
</dbReference>
<sequence>MTTRIVRIDDRTELYVESIGDDSAHPLLLLGGATWSKDWWDDELCAKFVSSGYRVVRFDQRDTGESTAYPTGEPGYTGADLVTDAVAVLDQLGIQRAHLAGLSMGGGIAQQLAARYRERVASLTLISTSPADPAIDGLPGPAPEIRQLFTEKTAELDWTDPAAVIGYIVEGERPFAGPGNFDEDRLHAIAAQVVDRTGNLPSMMTNHFMLAYGDEAPYALSDLAGIPTLVVHGTADPMFPLDHGKALAEAIPGARLLELVDVGHQLPPPHTWDRLIAAMTKLRASA</sequence>
<dbReference type="RefSeq" id="WP_169412445.1">
    <property type="nucleotide sequence ID" value="NZ_JAAXKZ010000027.1"/>
</dbReference>
<dbReference type="SUPFAM" id="SSF53474">
    <property type="entry name" value="alpha/beta-Hydrolases"/>
    <property type="match status" value="1"/>
</dbReference>
<dbReference type="InterPro" id="IPR050471">
    <property type="entry name" value="AB_hydrolase"/>
</dbReference>
<gene>
    <name evidence="2" type="ORF">HF519_10025</name>
</gene>
<dbReference type="Pfam" id="PF00561">
    <property type="entry name" value="Abhydrolase_1"/>
    <property type="match status" value="1"/>
</dbReference>
<dbReference type="Proteomes" id="UP000586918">
    <property type="component" value="Unassembled WGS sequence"/>
</dbReference>
<protein>
    <submittedName>
        <fullName evidence="2">Alpha/beta hydrolase</fullName>
    </submittedName>
</protein>
<name>A0A848DH61_9PSEU</name>
<dbReference type="PANTHER" id="PTHR43433">
    <property type="entry name" value="HYDROLASE, ALPHA/BETA FOLD FAMILY PROTEIN"/>
    <property type="match status" value="1"/>
</dbReference>
<proteinExistence type="predicted"/>
<dbReference type="GO" id="GO:0004806">
    <property type="term" value="F:triacylglycerol lipase activity"/>
    <property type="evidence" value="ECO:0007669"/>
    <property type="project" value="TreeGrafter"/>
</dbReference>
<evidence type="ECO:0000313" key="2">
    <source>
        <dbReference type="EMBL" id="NMH91906.1"/>
    </source>
</evidence>
<dbReference type="EMBL" id="JAAXKZ010000027">
    <property type="protein sequence ID" value="NMH91906.1"/>
    <property type="molecule type" value="Genomic_DNA"/>
</dbReference>
<reference evidence="2 3" key="1">
    <citation type="submission" date="2020-04" db="EMBL/GenBank/DDBJ databases">
        <authorList>
            <person name="Klaysubun C."/>
            <person name="Duangmal K."/>
            <person name="Lipun K."/>
        </authorList>
    </citation>
    <scope>NUCLEOTIDE SEQUENCE [LARGE SCALE GENOMIC DNA]</scope>
    <source>
        <strain evidence="2 3">DSM 45300</strain>
    </source>
</reference>
<dbReference type="InterPro" id="IPR029058">
    <property type="entry name" value="AB_hydrolase_fold"/>
</dbReference>
<organism evidence="2 3">
    <name type="scientific">Pseudonocardia bannensis</name>
    <dbReference type="NCBI Taxonomy" id="630973"/>
    <lineage>
        <taxon>Bacteria</taxon>
        <taxon>Bacillati</taxon>
        <taxon>Actinomycetota</taxon>
        <taxon>Actinomycetes</taxon>
        <taxon>Pseudonocardiales</taxon>
        <taxon>Pseudonocardiaceae</taxon>
        <taxon>Pseudonocardia</taxon>
    </lineage>
</organism>
<dbReference type="PRINTS" id="PR00111">
    <property type="entry name" value="ABHYDROLASE"/>
</dbReference>
<evidence type="ECO:0000313" key="3">
    <source>
        <dbReference type="Proteomes" id="UP000586918"/>
    </source>
</evidence>
<accession>A0A848DH61</accession>
<keyword evidence="2" id="KW-0378">Hydrolase</keyword>
<evidence type="ECO:0000259" key="1">
    <source>
        <dbReference type="Pfam" id="PF00561"/>
    </source>
</evidence>
<comment type="caution">
    <text evidence="2">The sequence shown here is derived from an EMBL/GenBank/DDBJ whole genome shotgun (WGS) entry which is preliminary data.</text>
</comment>
<dbReference type="AlphaFoldDB" id="A0A848DH61"/>
<dbReference type="InterPro" id="IPR000073">
    <property type="entry name" value="AB_hydrolase_1"/>
</dbReference>
<dbReference type="PANTHER" id="PTHR43433:SF5">
    <property type="entry name" value="AB HYDROLASE-1 DOMAIN-CONTAINING PROTEIN"/>
    <property type="match status" value="1"/>
</dbReference>
<keyword evidence="3" id="KW-1185">Reference proteome</keyword>
<feature type="domain" description="AB hydrolase-1" evidence="1">
    <location>
        <begin position="28"/>
        <end position="264"/>
    </location>
</feature>
<dbReference type="Gene3D" id="3.40.50.1820">
    <property type="entry name" value="alpha/beta hydrolase"/>
    <property type="match status" value="1"/>
</dbReference>